<accession>O67022</accession>
<dbReference type="PRINTS" id="PR01438">
    <property type="entry name" value="UNVRSLSTRESS"/>
</dbReference>
<keyword evidence="4" id="KW-1185">Reference proteome</keyword>
<dbReference type="HOGENOM" id="CLU_049301_2_1_0"/>
<dbReference type="PANTHER" id="PTHR46268:SF6">
    <property type="entry name" value="UNIVERSAL STRESS PROTEIN UP12"/>
    <property type="match status" value="1"/>
</dbReference>
<comment type="similarity">
    <text evidence="1">Belongs to the universal stress protein A family.</text>
</comment>
<dbReference type="PANTHER" id="PTHR46268">
    <property type="entry name" value="STRESS RESPONSE PROTEIN NHAX"/>
    <property type="match status" value="1"/>
</dbReference>
<feature type="domain" description="UspA" evidence="2">
    <location>
        <begin position="5"/>
        <end position="148"/>
    </location>
</feature>
<dbReference type="InterPro" id="IPR006016">
    <property type="entry name" value="UspA"/>
</dbReference>
<dbReference type="eggNOG" id="COG0589">
    <property type="taxonomic scope" value="Bacteria"/>
</dbReference>
<evidence type="ECO:0000259" key="2">
    <source>
        <dbReference type="Pfam" id="PF00582"/>
    </source>
</evidence>
<organism evidence="3 4">
    <name type="scientific">Aquifex aeolicus (strain VF5)</name>
    <dbReference type="NCBI Taxonomy" id="224324"/>
    <lineage>
        <taxon>Bacteria</taxon>
        <taxon>Pseudomonadati</taxon>
        <taxon>Aquificota</taxon>
        <taxon>Aquificia</taxon>
        <taxon>Aquificales</taxon>
        <taxon>Aquificaceae</taxon>
        <taxon>Aquifex</taxon>
    </lineage>
</organism>
<protein>
    <recommendedName>
        <fullName evidence="2">UspA domain-containing protein</fullName>
    </recommendedName>
</protein>
<name>O67022_AQUAE</name>
<dbReference type="AlphaFoldDB" id="O67022"/>
<dbReference type="PIR" id="C70374">
    <property type="entry name" value="C70374"/>
</dbReference>
<gene>
    <name evidence="3" type="ordered locus">aq_855</name>
</gene>
<evidence type="ECO:0000256" key="1">
    <source>
        <dbReference type="ARBA" id="ARBA00008791"/>
    </source>
</evidence>
<dbReference type="Proteomes" id="UP000000798">
    <property type="component" value="Chromosome"/>
</dbReference>
<proteinExistence type="inferred from homology"/>
<evidence type="ECO:0000313" key="3">
    <source>
        <dbReference type="EMBL" id="AAC06985.1"/>
    </source>
</evidence>
<feature type="domain" description="UspA" evidence="2">
    <location>
        <begin position="156"/>
        <end position="294"/>
    </location>
</feature>
<evidence type="ECO:0000313" key="4">
    <source>
        <dbReference type="Proteomes" id="UP000000798"/>
    </source>
</evidence>
<dbReference type="STRING" id="224324.aq_855"/>
<dbReference type="SUPFAM" id="SSF52402">
    <property type="entry name" value="Adenine nucleotide alpha hydrolases-like"/>
    <property type="match status" value="2"/>
</dbReference>
<dbReference type="InterPro" id="IPR014729">
    <property type="entry name" value="Rossmann-like_a/b/a_fold"/>
</dbReference>
<dbReference type="InterPro" id="IPR006015">
    <property type="entry name" value="Universal_stress_UspA"/>
</dbReference>
<dbReference type="EnsemblBacteria" id="AAC06985">
    <property type="protein sequence ID" value="AAC06985"/>
    <property type="gene ID" value="aq_855"/>
</dbReference>
<dbReference type="InParanoid" id="O67022"/>
<sequence>MLTMKFLVPVDFSEITNPLLRTVKRVGEKVDCEVHLLHVIPPVLYLPYPETMGVSVIDIELLEKLEDEKKAEAKEKLKALEEFLKPVKARSHVDVGDPADVILDYEEKLNPDMVFLGGHKKGLIEKLLIGSTTEKVVKHGKKSDFVIKGSEVEFRKKVVIAYDFSKTAQKTAEFALKFLKNFKVSVEIVHVHESIEMPLIEKLKHKIEKEFSEEKKKILNELKGRFEEEGIKTEVKFLEGEDAVDVISSYVNETPEVELLIIGSKGLSGLKKLILGRTATKLLGKVNKPILIYKVQE</sequence>
<dbReference type="EMBL" id="AE000657">
    <property type="protein sequence ID" value="AAC06985.1"/>
    <property type="molecule type" value="Genomic_DNA"/>
</dbReference>
<dbReference type="Pfam" id="PF00582">
    <property type="entry name" value="Usp"/>
    <property type="match status" value="2"/>
</dbReference>
<reference evidence="3 4" key="1">
    <citation type="journal article" date="1998" name="Nature">
        <title>The complete genome of the hyperthermophilic bacterium Aquifex aeolicus.</title>
        <authorList>
            <person name="Deckert G."/>
            <person name="Warren P.V."/>
            <person name="Gaasterland T."/>
            <person name="Young W.G."/>
            <person name="Lenox A.L."/>
            <person name="Graham D.E."/>
            <person name="Overbeek R."/>
            <person name="Snead M.A."/>
            <person name="Keller M."/>
            <person name="Aujay M."/>
            <person name="Huber R."/>
            <person name="Feldman R.A."/>
            <person name="Short J.M."/>
            <person name="Olson G.J."/>
            <person name="Swanson R.V."/>
        </authorList>
    </citation>
    <scope>NUCLEOTIDE SEQUENCE [LARGE SCALE GENOMIC DNA]</scope>
    <source>
        <strain evidence="3 4">VF5</strain>
    </source>
</reference>
<dbReference type="OrthoDB" id="11973at2"/>
<dbReference type="KEGG" id="aae:aq_855"/>
<dbReference type="CDD" id="cd00293">
    <property type="entry name" value="USP-like"/>
    <property type="match status" value="2"/>
</dbReference>
<dbReference type="Gene3D" id="3.40.50.620">
    <property type="entry name" value="HUPs"/>
    <property type="match status" value="2"/>
</dbReference>